<dbReference type="AlphaFoldDB" id="A0A246JYC0"/>
<dbReference type="InterPro" id="IPR013342">
    <property type="entry name" value="Mandelate_racemase_C"/>
</dbReference>
<evidence type="ECO:0000259" key="8">
    <source>
        <dbReference type="SMART" id="SM00922"/>
    </source>
</evidence>
<keyword evidence="3 6" id="KW-0460">Magnesium</keyword>
<dbReference type="PROSITE" id="PS00909">
    <property type="entry name" value="MR_MLE_2"/>
    <property type="match status" value="1"/>
</dbReference>
<dbReference type="EMBL" id="NISJ01000003">
    <property type="protein sequence ID" value="OWQ98181.1"/>
    <property type="molecule type" value="Genomic_DNA"/>
</dbReference>
<gene>
    <name evidence="9" type="ORF">CDQ91_06565</name>
</gene>
<comment type="cofactor">
    <cofactor evidence="6 7">
        <name>Mg(2+)</name>
        <dbReference type="ChEBI" id="CHEBI:18420"/>
    </cofactor>
    <text evidence="6 7">Binds 1 Mg(2+) ion per subunit.</text>
</comment>
<dbReference type="InterPro" id="IPR029065">
    <property type="entry name" value="Enolase_C-like"/>
</dbReference>
<dbReference type="Proteomes" id="UP000197097">
    <property type="component" value="Unassembled WGS sequence"/>
</dbReference>
<feature type="binding site" evidence="6">
    <location>
        <position position="248"/>
    </location>
    <ligand>
        <name>Mg(2+)</name>
        <dbReference type="ChEBI" id="CHEBI:18420"/>
    </ligand>
</feature>
<name>A0A246JYC0_9SPHN</name>
<evidence type="ECO:0000256" key="5">
    <source>
        <dbReference type="PIRSR" id="PIRSR634603-1"/>
    </source>
</evidence>
<protein>
    <recommendedName>
        <fullName evidence="7">Dipeptide epimerase</fullName>
        <ecNumber evidence="7">5.1.1.-</ecNumber>
    </recommendedName>
</protein>
<reference evidence="9 10" key="1">
    <citation type="journal article" date="2002" name="Int. J. Syst. Evol. Microbiol.">
        <title>Sphingopyxis witflariensis sp. nov., isolated from activated sludge.</title>
        <authorList>
            <person name="Kampfer P."/>
            <person name="Witzenberger R."/>
            <person name="Denner E.B."/>
            <person name="Busse H.J."/>
            <person name="Neef A."/>
        </authorList>
    </citation>
    <scope>NUCLEOTIDE SEQUENCE [LARGE SCALE GENOMIC DNA]</scope>
    <source>
        <strain evidence="9 10">DSM 14551</strain>
    </source>
</reference>
<dbReference type="PANTHER" id="PTHR48080:SF3">
    <property type="entry name" value="ENOLASE SUPERFAMILY MEMBER DDB_G0284701"/>
    <property type="match status" value="1"/>
</dbReference>
<dbReference type="Pfam" id="PF13378">
    <property type="entry name" value="MR_MLE_C"/>
    <property type="match status" value="1"/>
</dbReference>
<dbReference type="Pfam" id="PF02746">
    <property type="entry name" value="MR_MLE_N"/>
    <property type="match status" value="1"/>
</dbReference>
<evidence type="ECO:0000256" key="3">
    <source>
        <dbReference type="ARBA" id="ARBA00022842"/>
    </source>
</evidence>
<feature type="active site" description="Proton acceptor; specific for (R)-substrate epimerization" evidence="5">
    <location>
        <position position="173"/>
    </location>
</feature>
<dbReference type="Gene3D" id="3.20.20.120">
    <property type="entry name" value="Enolase-like C-terminal domain"/>
    <property type="match status" value="1"/>
</dbReference>
<dbReference type="SUPFAM" id="SSF54826">
    <property type="entry name" value="Enolase N-terminal domain-like"/>
    <property type="match status" value="1"/>
</dbReference>
<dbReference type="EC" id="5.1.1.-" evidence="7"/>
<proteinExistence type="inferred from homology"/>
<feature type="domain" description="Mandelate racemase/muconate lactonizing enzyme C-terminal" evidence="8">
    <location>
        <begin position="154"/>
        <end position="242"/>
    </location>
</feature>
<organism evidence="9 10">
    <name type="scientific">Sphingopyxis witflariensis</name>
    <dbReference type="NCBI Taxonomy" id="173675"/>
    <lineage>
        <taxon>Bacteria</taxon>
        <taxon>Pseudomonadati</taxon>
        <taxon>Pseudomonadota</taxon>
        <taxon>Alphaproteobacteria</taxon>
        <taxon>Sphingomonadales</taxon>
        <taxon>Sphingomonadaceae</taxon>
        <taxon>Sphingopyxis</taxon>
    </lineage>
</organism>
<dbReference type="SFLD" id="SFLDS00001">
    <property type="entry name" value="Enolase"/>
    <property type="match status" value="1"/>
</dbReference>
<evidence type="ECO:0000313" key="9">
    <source>
        <dbReference type="EMBL" id="OWQ98181.1"/>
    </source>
</evidence>
<evidence type="ECO:0000256" key="4">
    <source>
        <dbReference type="ARBA" id="ARBA00023235"/>
    </source>
</evidence>
<evidence type="ECO:0000256" key="2">
    <source>
        <dbReference type="ARBA" id="ARBA00022723"/>
    </source>
</evidence>
<dbReference type="InterPro" id="IPR029017">
    <property type="entry name" value="Enolase-like_N"/>
</dbReference>
<dbReference type="InterPro" id="IPR013341">
    <property type="entry name" value="Mandelate_racemase_N_dom"/>
</dbReference>
<dbReference type="GO" id="GO:0016855">
    <property type="term" value="F:racemase and epimerase activity, acting on amino acids and derivatives"/>
    <property type="evidence" value="ECO:0007669"/>
    <property type="project" value="UniProtKB-UniRule"/>
</dbReference>
<dbReference type="RefSeq" id="WP_088471952.1">
    <property type="nucleotide sequence ID" value="NZ_NISJ01000003.1"/>
</dbReference>
<dbReference type="SMART" id="SM00922">
    <property type="entry name" value="MR_MLE"/>
    <property type="match status" value="1"/>
</dbReference>
<evidence type="ECO:0000256" key="6">
    <source>
        <dbReference type="PIRSR" id="PIRSR634603-3"/>
    </source>
</evidence>
<dbReference type="SUPFAM" id="SSF51604">
    <property type="entry name" value="Enolase C-terminal domain-like"/>
    <property type="match status" value="1"/>
</dbReference>
<comment type="similarity">
    <text evidence="1 7">Belongs to the mandelate racemase/muconate lactonizing enzyme family.</text>
</comment>
<dbReference type="SFLD" id="SFLDG00180">
    <property type="entry name" value="muconate_cycloisomerase"/>
    <property type="match status" value="1"/>
</dbReference>
<dbReference type="InterPro" id="IPR034603">
    <property type="entry name" value="Dipeptide_epimerase"/>
</dbReference>
<feature type="binding site" evidence="6">
    <location>
        <position position="225"/>
    </location>
    <ligand>
        <name>Mg(2+)</name>
        <dbReference type="ChEBI" id="CHEBI:18420"/>
    </ligand>
</feature>
<accession>A0A246JYC0</accession>
<dbReference type="Gene3D" id="3.30.390.10">
    <property type="entry name" value="Enolase-like, N-terminal domain"/>
    <property type="match status" value="1"/>
</dbReference>
<evidence type="ECO:0000256" key="7">
    <source>
        <dbReference type="RuleBase" id="RU366006"/>
    </source>
</evidence>
<dbReference type="OrthoDB" id="9782675at2"/>
<keyword evidence="4 7" id="KW-0413">Isomerase</keyword>
<comment type="caution">
    <text evidence="9">The sequence shown here is derived from an EMBL/GenBank/DDBJ whole genome shotgun (WGS) entry which is preliminary data.</text>
</comment>
<dbReference type="GO" id="GO:0009063">
    <property type="term" value="P:amino acid catabolic process"/>
    <property type="evidence" value="ECO:0007669"/>
    <property type="project" value="InterPro"/>
</dbReference>
<dbReference type="InterPro" id="IPR036849">
    <property type="entry name" value="Enolase-like_C_sf"/>
</dbReference>
<dbReference type="GO" id="GO:0000287">
    <property type="term" value="F:magnesium ion binding"/>
    <property type="evidence" value="ECO:0007669"/>
    <property type="project" value="UniProtKB-ARBA"/>
</dbReference>
<dbReference type="CDD" id="cd03319">
    <property type="entry name" value="L-Ala-DL-Glu_epimerase"/>
    <property type="match status" value="1"/>
</dbReference>
<keyword evidence="2 6" id="KW-0479">Metal-binding</keyword>
<dbReference type="PANTHER" id="PTHR48080">
    <property type="entry name" value="D-GALACTONATE DEHYDRATASE-RELATED"/>
    <property type="match status" value="1"/>
</dbReference>
<keyword evidence="10" id="KW-1185">Reference proteome</keyword>
<dbReference type="InterPro" id="IPR034593">
    <property type="entry name" value="DgoD-like"/>
</dbReference>
<feature type="binding site" evidence="6">
    <location>
        <position position="199"/>
    </location>
    <ligand>
        <name>Mg(2+)</name>
        <dbReference type="ChEBI" id="CHEBI:18420"/>
    </ligand>
</feature>
<evidence type="ECO:0000256" key="1">
    <source>
        <dbReference type="ARBA" id="ARBA00008031"/>
    </source>
</evidence>
<evidence type="ECO:0000313" key="10">
    <source>
        <dbReference type="Proteomes" id="UP000197097"/>
    </source>
</evidence>
<dbReference type="InterPro" id="IPR018110">
    <property type="entry name" value="Mandel_Rmase/mucon_lact_enz_CS"/>
</dbReference>
<sequence length="363" mass="38590">MTEAPPAALDSIDLDTALAALEPCAPRIEVEVARLPLREPFRISDHVFHHIETVVLHLEADGCVGRGEAAGVFYLDDTPSLIAQRLADVRPAIAQGVDHARLAQLFPAGGARNAFDCALWDLQAQRMGTPVWSLLGMAPPGPLLTTYTIGCVAPGRMAAQAAGYADARAIKIKLCGDEEDDRRIAAVRAARPDVWLAIDANRSLTPATLRHLVPALRAAGVQLVEQPFAIGADDALAGFDLPMALAADESIQTIADLDRLAHLYRVVNIKLDKCGGLTDGLRLAQRARALGLEVMVGNMLGTSLAMAPAWLLGQFCKIVDLDGPIFLKADCAPGAIYGNGYMDCPAALWGSGQQRVHFPSALS</sequence>
<feature type="active site" description="Proton acceptor; specific for (S)-substrate epimerization" evidence="5">
    <location>
        <position position="270"/>
    </location>
</feature>